<protein>
    <submittedName>
        <fullName evidence="5">2-oxoacid:acceptor oxidoreductase subunit alpha</fullName>
    </submittedName>
</protein>
<proteinExistence type="predicted"/>
<sequence>MISQLSLKIGGQQGEGVESTDKIFSTALNRLGYYLYGYRHFSSRIKGGHTNNKIRISVKPIRAISDDLDILVAFDQETIDLNVHELRPGGVVVADAKFNPTLPEGIDARLFPVPITKIAEDLGTSLFKNMAASGAAWALLGLSLDVFNKAVEEEFGRKGPAVVEKNVEAVRQGAKHLLELAGGPLKEFELLPADGKQKLFMIGNDAIGLGAIAAGARFMAAYPITPASEIMEYLIKRLPKFGGTVIQTEDEIAAVTMALGANYGGVRSFTASAGPGLSLMMEAIGLSGMTETPLVIVNTQRGGPSTGLPTKQEQSDINQMIYGTHGEIPKVVIAPSTIEECFYDMVEAFNIAEVYQCPVIVVTDLQLSLGKQSAEPLDLSRVKIDRGALVTEVPPQEEGKLFKRYEFTESGISPRVLPGVKNGIHHVTGVEHDQEGRPSENPVNRKKMMDKRLKKLQNLRITNPIHVDAPNESPDILVIGMGSTGGTIDEARRRLAEEGITTNHITVRQIAPFPADLLIPHLQQAKKVLVIENNATGQLANQIKLHTGIHDKIQSFLKYDGNPFLPSHIYEACKGLN</sequence>
<dbReference type="InterPro" id="IPR050722">
    <property type="entry name" value="Pyruvate:ferred/Flavod_OxRd"/>
</dbReference>
<dbReference type="SUPFAM" id="SSF53323">
    <property type="entry name" value="Pyruvate-ferredoxin oxidoreductase, PFOR, domain III"/>
    <property type="match status" value="1"/>
</dbReference>
<dbReference type="Pfam" id="PF17147">
    <property type="entry name" value="PFOR_II"/>
    <property type="match status" value="1"/>
</dbReference>
<evidence type="ECO:0000259" key="2">
    <source>
        <dbReference type="Pfam" id="PF01558"/>
    </source>
</evidence>
<dbReference type="InterPro" id="IPR029061">
    <property type="entry name" value="THDP-binding"/>
</dbReference>
<organism evidence="5 6">
    <name type="scientific">Paenibacillus thermoaerophilus</name>
    <dbReference type="NCBI Taxonomy" id="1215385"/>
    <lineage>
        <taxon>Bacteria</taxon>
        <taxon>Bacillati</taxon>
        <taxon>Bacillota</taxon>
        <taxon>Bacilli</taxon>
        <taxon>Bacillales</taxon>
        <taxon>Paenibacillaceae</taxon>
        <taxon>Paenibacillus</taxon>
    </lineage>
</organism>
<dbReference type="Gene3D" id="3.40.920.10">
    <property type="entry name" value="Pyruvate-ferredoxin oxidoreductase, PFOR, domain III"/>
    <property type="match status" value="1"/>
</dbReference>
<evidence type="ECO:0000313" key="5">
    <source>
        <dbReference type="EMBL" id="MFC7749822.1"/>
    </source>
</evidence>
<evidence type="ECO:0000259" key="4">
    <source>
        <dbReference type="Pfam" id="PF17147"/>
    </source>
</evidence>
<evidence type="ECO:0000259" key="3">
    <source>
        <dbReference type="Pfam" id="PF01855"/>
    </source>
</evidence>
<dbReference type="InterPro" id="IPR033412">
    <property type="entry name" value="PFOR_II"/>
</dbReference>
<comment type="caution">
    <text evidence="5">The sequence shown here is derived from an EMBL/GenBank/DDBJ whole genome shotgun (WGS) entry which is preliminary data.</text>
</comment>
<dbReference type="Pfam" id="PF01855">
    <property type="entry name" value="POR_N"/>
    <property type="match status" value="1"/>
</dbReference>
<dbReference type="Pfam" id="PF01558">
    <property type="entry name" value="POR"/>
    <property type="match status" value="1"/>
</dbReference>
<feature type="domain" description="Pyruvate/ketoisovalerate oxidoreductase catalytic" evidence="2">
    <location>
        <begin position="14"/>
        <end position="174"/>
    </location>
</feature>
<keyword evidence="1" id="KW-0560">Oxidoreductase</keyword>
<dbReference type="PANTHER" id="PTHR32154">
    <property type="entry name" value="PYRUVATE-FLAVODOXIN OXIDOREDUCTASE-RELATED"/>
    <property type="match status" value="1"/>
</dbReference>
<dbReference type="CDD" id="cd07034">
    <property type="entry name" value="TPP_PYR_PFOR_IOR-alpha_like"/>
    <property type="match status" value="1"/>
</dbReference>
<evidence type="ECO:0000313" key="6">
    <source>
        <dbReference type="Proteomes" id="UP001596528"/>
    </source>
</evidence>
<dbReference type="RefSeq" id="WP_138789833.1">
    <property type="nucleotide sequence ID" value="NZ_JBHTGQ010000017.1"/>
</dbReference>
<dbReference type="PANTHER" id="PTHR32154:SF20">
    <property type="entry name" value="2-OXOGLUTARATE OXIDOREDUCTASE SUBUNIT KORA"/>
    <property type="match status" value="1"/>
</dbReference>
<dbReference type="InterPro" id="IPR002869">
    <property type="entry name" value="Pyrv_flavodox_OxRed_cen"/>
</dbReference>
<dbReference type="SUPFAM" id="SSF52518">
    <property type="entry name" value="Thiamin diphosphate-binding fold (THDP-binding)"/>
    <property type="match status" value="1"/>
</dbReference>
<keyword evidence="6" id="KW-1185">Reference proteome</keyword>
<dbReference type="InterPro" id="IPR009014">
    <property type="entry name" value="Transketo_C/PFOR_II"/>
</dbReference>
<dbReference type="InterPro" id="IPR022367">
    <property type="entry name" value="2-oxoacid/accept_OxRdtase_asu"/>
</dbReference>
<dbReference type="Gene3D" id="3.40.50.920">
    <property type="match status" value="1"/>
</dbReference>
<dbReference type="InterPro" id="IPR019752">
    <property type="entry name" value="Pyrv/ketoisovalerate_OxRed_cat"/>
</dbReference>
<name>A0ABW2V5F5_9BACL</name>
<dbReference type="InterPro" id="IPR002880">
    <property type="entry name" value="Pyrv_Fd/Flavodoxin_OxRdtase_N"/>
</dbReference>
<dbReference type="EMBL" id="JBHTGQ010000017">
    <property type="protein sequence ID" value="MFC7749822.1"/>
    <property type="molecule type" value="Genomic_DNA"/>
</dbReference>
<dbReference type="Proteomes" id="UP001596528">
    <property type="component" value="Unassembled WGS sequence"/>
</dbReference>
<gene>
    <name evidence="5" type="ORF">ACFQWB_07705</name>
</gene>
<dbReference type="Gene3D" id="3.40.50.970">
    <property type="match status" value="1"/>
</dbReference>
<feature type="domain" description="Pyruvate flavodoxin/ferredoxin oxidoreductase pyrimidine binding" evidence="3">
    <location>
        <begin position="210"/>
        <end position="449"/>
    </location>
</feature>
<reference evidence="6" key="1">
    <citation type="journal article" date="2019" name="Int. J. Syst. Evol. Microbiol.">
        <title>The Global Catalogue of Microorganisms (GCM) 10K type strain sequencing project: providing services to taxonomists for standard genome sequencing and annotation.</title>
        <authorList>
            <consortium name="The Broad Institute Genomics Platform"/>
            <consortium name="The Broad Institute Genome Sequencing Center for Infectious Disease"/>
            <person name="Wu L."/>
            <person name="Ma J."/>
        </authorList>
    </citation>
    <scope>NUCLEOTIDE SEQUENCE [LARGE SCALE GENOMIC DNA]</scope>
    <source>
        <strain evidence="6">JCM 18657</strain>
    </source>
</reference>
<accession>A0ABW2V5F5</accession>
<feature type="domain" description="Pyruvate:ferredoxin oxidoreductase core" evidence="4">
    <location>
        <begin position="475"/>
        <end position="568"/>
    </location>
</feature>
<evidence type="ECO:0000256" key="1">
    <source>
        <dbReference type="ARBA" id="ARBA00023002"/>
    </source>
</evidence>
<dbReference type="NCBIfam" id="TIGR03710">
    <property type="entry name" value="OAFO_sf"/>
    <property type="match status" value="1"/>
</dbReference>
<dbReference type="SUPFAM" id="SSF52922">
    <property type="entry name" value="TK C-terminal domain-like"/>
    <property type="match status" value="1"/>
</dbReference>